<dbReference type="AlphaFoldDB" id="A0AAV4KCA0"/>
<evidence type="ECO:0000313" key="5">
    <source>
        <dbReference type="Proteomes" id="UP000630135"/>
    </source>
</evidence>
<evidence type="ECO:0000313" key="3">
    <source>
        <dbReference type="EMBL" id="GGI67771.1"/>
    </source>
</evidence>
<gene>
    <name evidence="3" type="ORF">GCM10008021_30050</name>
    <name evidence="4" type="ORF">GCM10010914_30700</name>
</gene>
<sequence>MRHAQFASAALTLAVLLASCGQQPTVSPSTSSSQNSGQTNLSTQSAAEKFRQFRAKVYEEKNPVLLAKIQKLPERMRKNVIFIDGERMYSNNSQLLKEMQQFKQLEGERWVDEQGQSTQMPAFAPTPASLSGSGTLGAQATNVRCKTDNSGPFSRVLAYPGYSWFIGDVTLPDSYNAQQATGDSVHLYTGGWSTSAAVDGGYQRNADGRYQAILRATYTGYSGYAAATPHHFRAGRGNLEFFTWTDGSVWLHAYGYWEERGIYDTVTIGFSSVPGFNAEGNGVQLKFTTSIAQPANTEPTRFTNGSYVYSQWSNLYLGDYNPSNGYWNQHQWTRTSYDTEEVCSNPSPQTYPYDSRYWNRVSSAWASDTAYNININLR</sequence>
<protein>
    <recommendedName>
        <fullName evidence="7">DUF239 domain-containing protein</fullName>
    </recommendedName>
</protein>
<feature type="signal peptide" evidence="2">
    <location>
        <begin position="1"/>
        <end position="24"/>
    </location>
</feature>
<dbReference type="PROSITE" id="PS51257">
    <property type="entry name" value="PROKAR_LIPOPROTEIN"/>
    <property type="match status" value="1"/>
</dbReference>
<organism evidence="4 6">
    <name type="scientific">Deinococcus wulumuqiensis</name>
    <dbReference type="NCBI Taxonomy" id="980427"/>
    <lineage>
        <taxon>Bacteria</taxon>
        <taxon>Thermotogati</taxon>
        <taxon>Deinococcota</taxon>
        <taxon>Deinococci</taxon>
        <taxon>Deinococcales</taxon>
        <taxon>Deinococcaceae</taxon>
        <taxon>Deinococcus</taxon>
    </lineage>
</organism>
<reference evidence="3" key="1">
    <citation type="journal article" date="2014" name="Int. J. Syst. Evol. Microbiol.">
        <title>Complete genome of a new Firmicutes species belonging to the dominant human colonic microbiota ('Ruminococcus bicirculans') reveals two chromosomes and a selective capacity to utilize plant glucans.</title>
        <authorList>
            <consortium name="NISC Comparative Sequencing Program"/>
            <person name="Wegmann U."/>
            <person name="Louis P."/>
            <person name="Goesmann A."/>
            <person name="Henrissat B."/>
            <person name="Duncan S.H."/>
            <person name="Flint H.J."/>
        </authorList>
    </citation>
    <scope>NUCLEOTIDE SEQUENCE</scope>
    <source>
        <strain evidence="3">CGMCC 1.8884</strain>
    </source>
</reference>
<keyword evidence="5" id="KW-1185">Reference proteome</keyword>
<feature type="chain" id="PRO_5043607396" description="DUF239 domain-containing protein" evidence="2">
    <location>
        <begin position="25"/>
        <end position="378"/>
    </location>
</feature>
<dbReference type="Proteomes" id="UP000630135">
    <property type="component" value="Unassembled WGS sequence"/>
</dbReference>
<reference evidence="4" key="4">
    <citation type="submission" date="2023-08" db="EMBL/GenBank/DDBJ databases">
        <authorList>
            <person name="Sun Q."/>
            <person name="Zhou Y."/>
        </authorList>
    </citation>
    <scope>NUCLEOTIDE SEQUENCE</scope>
    <source>
        <strain evidence="3">CGMCC 1.8884</strain>
        <strain evidence="4">CGMCC 1.8885</strain>
    </source>
</reference>
<evidence type="ECO:0000256" key="2">
    <source>
        <dbReference type="SAM" id="SignalP"/>
    </source>
</evidence>
<comment type="caution">
    <text evidence="4">The sequence shown here is derived from an EMBL/GenBank/DDBJ whole genome shotgun (WGS) entry which is preliminary data.</text>
</comment>
<dbReference type="Proteomes" id="UP000652720">
    <property type="component" value="Unassembled WGS sequence"/>
</dbReference>
<evidence type="ECO:0008006" key="7">
    <source>
        <dbReference type="Google" id="ProtNLM"/>
    </source>
</evidence>
<keyword evidence="2" id="KW-0732">Signal</keyword>
<reference evidence="5" key="3">
    <citation type="journal article" date="2019" name="Int. J. Syst. Evol. Microbiol.">
        <title>The Global Catalogue of Microorganisms (GCM) 10K type strain sequencing project: providing services to taxonomists for standard genome sequencing and annotation.</title>
        <authorList>
            <consortium name="The Broad Institute Genomics Platform"/>
            <consortium name="The Broad Institute Genome Sequencing Center for Infectious Disease"/>
            <person name="Wu L."/>
            <person name="Ma J."/>
        </authorList>
    </citation>
    <scope>NUCLEOTIDE SEQUENCE [LARGE SCALE GENOMIC DNA]</scope>
    <source>
        <strain evidence="5">CGMCC 1.8884</strain>
    </source>
</reference>
<feature type="region of interest" description="Disordered" evidence="1">
    <location>
        <begin position="24"/>
        <end position="44"/>
    </location>
</feature>
<name>A0AAV4KCA0_9DEIO</name>
<dbReference type="EMBL" id="BMLZ01000068">
    <property type="protein sequence ID" value="GGI67771.1"/>
    <property type="molecule type" value="Genomic_DNA"/>
</dbReference>
<reference evidence="4" key="2">
    <citation type="journal article" date="2014" name="Int. J. Syst. Evol. Microbiol.">
        <title>Complete genome sequence of Corynebacterium casei LMG S-19264T (=DSM 44701T), isolated from a smear-ripened cheese.</title>
        <authorList>
            <consortium name="US DOE Joint Genome Institute (JGI-PGF)"/>
            <person name="Walter F."/>
            <person name="Albersmeier A."/>
            <person name="Kalinowski J."/>
            <person name="Ruckert C."/>
        </authorList>
    </citation>
    <scope>NUCLEOTIDE SEQUENCE</scope>
    <source>
        <strain evidence="4">CGMCC 1.8885</strain>
    </source>
</reference>
<accession>A0AAV4KCA0</accession>
<dbReference type="EMBL" id="BMMA01000057">
    <property type="protein sequence ID" value="GGI93960.1"/>
    <property type="molecule type" value="Genomic_DNA"/>
</dbReference>
<evidence type="ECO:0000313" key="4">
    <source>
        <dbReference type="EMBL" id="GGI93960.1"/>
    </source>
</evidence>
<proteinExistence type="predicted"/>
<evidence type="ECO:0000313" key="6">
    <source>
        <dbReference type="Proteomes" id="UP000652720"/>
    </source>
</evidence>
<evidence type="ECO:0000256" key="1">
    <source>
        <dbReference type="SAM" id="MobiDB-lite"/>
    </source>
</evidence>